<name>A0A1Y1SII6_9GAMM</name>
<reference evidence="1 2" key="1">
    <citation type="submission" date="2013-04" db="EMBL/GenBank/DDBJ databases">
        <title>Oceanococcus atlanticus 22II-S10r2 Genome Sequencing.</title>
        <authorList>
            <person name="Lai Q."/>
            <person name="Li G."/>
            <person name="Shao Z."/>
        </authorList>
    </citation>
    <scope>NUCLEOTIDE SEQUENCE [LARGE SCALE GENOMIC DNA]</scope>
    <source>
        <strain evidence="1 2">22II-S10r2</strain>
    </source>
</reference>
<gene>
    <name evidence="1" type="ORF">ATO7_06235</name>
</gene>
<evidence type="ECO:0000313" key="1">
    <source>
        <dbReference type="EMBL" id="ORE89456.1"/>
    </source>
</evidence>
<accession>A0A1Y1SII6</accession>
<dbReference type="EMBL" id="AQQV01000001">
    <property type="protein sequence ID" value="ORE89456.1"/>
    <property type="molecule type" value="Genomic_DNA"/>
</dbReference>
<comment type="caution">
    <text evidence="1">The sequence shown here is derived from an EMBL/GenBank/DDBJ whole genome shotgun (WGS) entry which is preliminary data.</text>
</comment>
<dbReference type="Proteomes" id="UP000192342">
    <property type="component" value="Unassembled WGS sequence"/>
</dbReference>
<dbReference type="AlphaFoldDB" id="A0A1Y1SII6"/>
<keyword evidence="2" id="KW-1185">Reference proteome</keyword>
<protein>
    <submittedName>
        <fullName evidence="1">Uncharacterized protein</fullName>
    </submittedName>
</protein>
<sequence>MNKLAAVWGLYLLVQIWPAEARTLWVLGGRHHEAMTFDAMHCADSAQSAPAACVPRPEGWDVALDLSSVGLGVWSERAARNAVRWPDDPASELSLGNPMGFVRWSWNLVLGGCGGKGSTLTTGLRCSSHYGNLQYLHAMSASKGDRAEDTKEKMLAWTKYLLLVLQDAPQAGGGTFIEQNHCTYWASEQRQGNPIAEDMMPDGPTGFPCVVDKGEPWIVASLFAFYCTYNIYTCDVNLSEQTVKSRALGAILHLIQDSFTQGHALRGDCCMGVEDADLAAYQCAPIQQFNVYGLQNKGRHKAADKEPVAGESCRTVDMVHDPITSAARILWELKTRGVTDGAIDTVLDYVDTDILRLVEAPTPGDAGSGF</sequence>
<dbReference type="RefSeq" id="WP_146680174.1">
    <property type="nucleotide sequence ID" value="NZ_AQQV01000001.1"/>
</dbReference>
<dbReference type="OrthoDB" id="7605324at2"/>
<proteinExistence type="predicted"/>
<evidence type="ECO:0000313" key="2">
    <source>
        <dbReference type="Proteomes" id="UP000192342"/>
    </source>
</evidence>
<organism evidence="1 2">
    <name type="scientific">Oceanococcus atlanticus</name>
    <dbReference type="NCBI Taxonomy" id="1317117"/>
    <lineage>
        <taxon>Bacteria</taxon>
        <taxon>Pseudomonadati</taxon>
        <taxon>Pseudomonadota</taxon>
        <taxon>Gammaproteobacteria</taxon>
        <taxon>Chromatiales</taxon>
        <taxon>Oceanococcaceae</taxon>
        <taxon>Oceanococcus</taxon>
    </lineage>
</organism>